<feature type="domain" description="SGNH hydrolase-type esterase" evidence="2">
    <location>
        <begin position="211"/>
        <end position="365"/>
    </location>
</feature>
<evidence type="ECO:0000256" key="1">
    <source>
        <dbReference type="SAM" id="SignalP"/>
    </source>
</evidence>
<dbReference type="InterPro" id="IPR055041">
    <property type="entry name" value="Ape1_N"/>
</dbReference>
<protein>
    <submittedName>
        <fullName evidence="4">SGNH/GDSL hydrolase family protein</fullName>
    </submittedName>
</protein>
<comment type="caution">
    <text evidence="4">The sequence shown here is derived from an EMBL/GenBank/DDBJ whole genome shotgun (WGS) entry which is preliminary data.</text>
</comment>
<keyword evidence="4" id="KW-0378">Hydrolase</keyword>
<dbReference type="Gene3D" id="3.40.50.1110">
    <property type="entry name" value="SGNH hydrolase"/>
    <property type="match status" value="1"/>
</dbReference>
<gene>
    <name evidence="4" type="ORF">V0R50_03635</name>
</gene>
<dbReference type="Proteomes" id="UP001335100">
    <property type="component" value="Unassembled WGS sequence"/>
</dbReference>
<reference evidence="4 5" key="1">
    <citation type="submission" date="2024-01" db="EMBL/GenBank/DDBJ databases">
        <title>Unpublished Manusciprt.</title>
        <authorList>
            <person name="Duman M."/>
            <person name="Valdes E.G."/>
            <person name="Ajmi N."/>
            <person name="Altun S."/>
            <person name="Saticioglu I.B."/>
        </authorList>
    </citation>
    <scope>NUCLEOTIDE SEQUENCE [LARGE SCALE GENOMIC DNA]</scope>
    <source>
        <strain evidence="4 5">148P</strain>
    </source>
</reference>
<evidence type="ECO:0000313" key="4">
    <source>
        <dbReference type="EMBL" id="MEE1932304.1"/>
    </source>
</evidence>
<dbReference type="Pfam" id="PF13472">
    <property type="entry name" value="Lipase_GDSL_2"/>
    <property type="match status" value="1"/>
</dbReference>
<keyword evidence="1" id="KW-0732">Signal</keyword>
<feature type="chain" id="PRO_5047535084" evidence="1">
    <location>
        <begin position="21"/>
        <end position="381"/>
    </location>
</feature>
<dbReference type="EMBL" id="JAZDQJ010000002">
    <property type="protein sequence ID" value="MEE1932304.1"/>
    <property type="molecule type" value="Genomic_DNA"/>
</dbReference>
<name>A0ABU7HL89_9PSED</name>
<evidence type="ECO:0000313" key="5">
    <source>
        <dbReference type="Proteomes" id="UP001335100"/>
    </source>
</evidence>
<evidence type="ECO:0000259" key="2">
    <source>
        <dbReference type="Pfam" id="PF13472"/>
    </source>
</evidence>
<proteinExistence type="predicted"/>
<dbReference type="RefSeq" id="WP_330073255.1">
    <property type="nucleotide sequence ID" value="NZ_JAZDQJ010000002.1"/>
</dbReference>
<dbReference type="InterPro" id="IPR013830">
    <property type="entry name" value="SGNH_hydro"/>
</dbReference>
<dbReference type="CDD" id="cd01825">
    <property type="entry name" value="SGNH_hydrolase_peri1"/>
    <property type="match status" value="1"/>
</dbReference>
<feature type="domain" description="Peptidoglycan O-acetylesterase N-terminal" evidence="3">
    <location>
        <begin position="72"/>
        <end position="188"/>
    </location>
</feature>
<evidence type="ECO:0000259" key="3">
    <source>
        <dbReference type="Pfam" id="PF22753"/>
    </source>
</evidence>
<sequence length="381" mass="41390">MRRWFFLLILGLLLADGAQAQSRDGNLGLLASKLRTAARAPVNVVQLGDSHTAADLFTGELRRLLQKDYGDGGIGLVTAAPVPGTRYEQVLLKAAEAQWKLVSARNQQSGQFPLGGYLALPQVEKAGVRIEARQADEQRYRVSALYQTQQNASLDARDGQNPDRRLLLAATAGQWRFSPLLNNVRLPLELTVEGGQGLALGGWFVQGQKNAGVTLSALGINGAQLTVTDKWQAGWQETLKSLRPDLLILAYGTNEAFDPGFDLALYREHLGRIVAGLRRQLPRAVIVLAGPPDSIRQRHAQGCAARVPAVLTDIVDAQREVAKANGALFWDWQGFMGGPCSIEQWQTGGLAQGDLIHLTAEGYRRSAGGLYGFLKKQLGLR</sequence>
<dbReference type="Pfam" id="PF22753">
    <property type="entry name" value="Ape1_N"/>
    <property type="match status" value="1"/>
</dbReference>
<feature type="signal peptide" evidence="1">
    <location>
        <begin position="1"/>
        <end position="20"/>
    </location>
</feature>
<keyword evidence="5" id="KW-1185">Reference proteome</keyword>
<dbReference type="SUPFAM" id="SSF52266">
    <property type="entry name" value="SGNH hydrolase"/>
    <property type="match status" value="1"/>
</dbReference>
<organism evidence="4 5">
    <name type="scientific">Pseudomonas ulcerans</name>
    <dbReference type="NCBI Taxonomy" id="3115852"/>
    <lineage>
        <taxon>Bacteria</taxon>
        <taxon>Pseudomonadati</taxon>
        <taxon>Pseudomonadota</taxon>
        <taxon>Gammaproteobacteria</taxon>
        <taxon>Pseudomonadales</taxon>
        <taxon>Pseudomonadaceae</taxon>
        <taxon>Pseudomonas</taxon>
    </lineage>
</organism>
<accession>A0ABU7HL89</accession>
<dbReference type="GO" id="GO:0016787">
    <property type="term" value="F:hydrolase activity"/>
    <property type="evidence" value="ECO:0007669"/>
    <property type="project" value="UniProtKB-KW"/>
</dbReference>
<dbReference type="Gene3D" id="2.60.120.1360">
    <property type="match status" value="1"/>
</dbReference>
<dbReference type="InterPro" id="IPR036514">
    <property type="entry name" value="SGNH_hydro_sf"/>
</dbReference>